<keyword evidence="1" id="KW-0812">Transmembrane</keyword>
<dbReference type="Proteomes" id="UP000239735">
    <property type="component" value="Unassembled WGS sequence"/>
</dbReference>
<accession>A0A2N9L6M5</accession>
<proteinExistence type="predicted"/>
<evidence type="ECO:0000313" key="2">
    <source>
        <dbReference type="EMBL" id="SPE18694.1"/>
    </source>
</evidence>
<dbReference type="AlphaFoldDB" id="A0A2N9L6M5"/>
<gene>
    <name evidence="2" type="ORF">SBA5_1620003</name>
</gene>
<keyword evidence="1" id="KW-1133">Transmembrane helix</keyword>
<reference evidence="3" key="1">
    <citation type="submission" date="2018-02" db="EMBL/GenBank/DDBJ databases">
        <authorList>
            <person name="Hausmann B."/>
        </authorList>
    </citation>
    <scope>NUCLEOTIDE SEQUENCE [LARGE SCALE GENOMIC DNA]</scope>
    <source>
        <strain evidence="3">Peat soil MAG SbA5</strain>
    </source>
</reference>
<evidence type="ECO:0000256" key="1">
    <source>
        <dbReference type="SAM" id="Phobius"/>
    </source>
</evidence>
<dbReference type="EMBL" id="OKRB01000071">
    <property type="protein sequence ID" value="SPE18694.1"/>
    <property type="molecule type" value="Genomic_DNA"/>
</dbReference>
<organism evidence="2 3">
    <name type="scientific">Candidatus Sulfuritelmatomonas gaucii</name>
    <dbReference type="NCBI Taxonomy" id="2043161"/>
    <lineage>
        <taxon>Bacteria</taxon>
        <taxon>Pseudomonadati</taxon>
        <taxon>Acidobacteriota</taxon>
        <taxon>Terriglobia</taxon>
        <taxon>Terriglobales</taxon>
        <taxon>Acidobacteriaceae</taxon>
        <taxon>Candidatus Sulfuritelmatomonas</taxon>
    </lineage>
</organism>
<evidence type="ECO:0000313" key="3">
    <source>
        <dbReference type="Proteomes" id="UP000239735"/>
    </source>
</evidence>
<name>A0A2N9L6M5_9BACT</name>
<sequence length="44" mass="5210">MLTVTFVYAFVKITQKERIGEDGRGTYLWLIVLVFLFMLYGLYT</sequence>
<protein>
    <submittedName>
        <fullName evidence="2">Uncharacterized protein</fullName>
    </submittedName>
</protein>
<feature type="transmembrane region" description="Helical" evidence="1">
    <location>
        <begin position="26"/>
        <end position="43"/>
    </location>
</feature>
<keyword evidence="1" id="KW-0472">Membrane</keyword>